<feature type="compositionally biased region" description="Acidic residues" evidence="1">
    <location>
        <begin position="493"/>
        <end position="504"/>
    </location>
</feature>
<gene>
    <name evidence="2" type="ORF">AB675_2375</name>
</gene>
<comment type="caution">
    <text evidence="2">The sequence shown here is derived from an EMBL/GenBank/DDBJ whole genome shotgun (WGS) entry which is preliminary data.</text>
</comment>
<feature type="region of interest" description="Disordered" evidence="1">
    <location>
        <begin position="417"/>
        <end position="508"/>
    </location>
</feature>
<dbReference type="OrthoDB" id="5421601at2759"/>
<organism evidence="2 3">
    <name type="scientific">Cyphellophora attinorum</name>
    <dbReference type="NCBI Taxonomy" id="1664694"/>
    <lineage>
        <taxon>Eukaryota</taxon>
        <taxon>Fungi</taxon>
        <taxon>Dikarya</taxon>
        <taxon>Ascomycota</taxon>
        <taxon>Pezizomycotina</taxon>
        <taxon>Eurotiomycetes</taxon>
        <taxon>Chaetothyriomycetidae</taxon>
        <taxon>Chaetothyriales</taxon>
        <taxon>Cyphellophoraceae</taxon>
        <taxon>Cyphellophora</taxon>
    </lineage>
</organism>
<accession>A0A0N0NRK0</accession>
<feature type="compositionally biased region" description="Basic and acidic residues" evidence="1">
    <location>
        <begin position="464"/>
        <end position="477"/>
    </location>
</feature>
<feature type="compositionally biased region" description="Basic and acidic residues" evidence="1">
    <location>
        <begin position="422"/>
        <end position="443"/>
    </location>
</feature>
<dbReference type="Proteomes" id="UP000038010">
    <property type="component" value="Unassembled WGS sequence"/>
</dbReference>
<dbReference type="VEuPathDB" id="FungiDB:AB675_2375"/>
<evidence type="ECO:0008006" key="4">
    <source>
        <dbReference type="Google" id="ProtNLM"/>
    </source>
</evidence>
<proteinExistence type="predicted"/>
<reference evidence="2 3" key="1">
    <citation type="submission" date="2015-06" db="EMBL/GenBank/DDBJ databases">
        <title>Draft genome of the ant-associated black yeast Phialophora attae CBS 131958.</title>
        <authorList>
            <person name="Moreno L.F."/>
            <person name="Stielow B.J."/>
            <person name="de Hoog S."/>
            <person name="Vicente V.A."/>
            <person name="Weiss V.A."/>
            <person name="de Vries M."/>
            <person name="Cruz L.M."/>
            <person name="Souza E.M."/>
        </authorList>
    </citation>
    <scope>NUCLEOTIDE SEQUENCE [LARGE SCALE GENOMIC DNA]</scope>
    <source>
        <strain evidence="2 3">CBS 131958</strain>
    </source>
</reference>
<sequence>MALLTLPNEALVPILELLHWKDFESFAVSCKSAYTASSPLLARHNAARRQYYKIVGSPESVLDLVSQDPYIAPLITHLNLDCWNLDNWSDDAGEESTLLLLSAPSMSINTLSTMIDSSEHIKRLADSAKWTTHLLTGEKSEAARDAEVDVDTEQAPCDSGFCWTAFLLSLLPNLQTLILPADWLPELQDPTSKGYPDNAEIYDRDRIDCVCFVSEMMLQLVTRAGDATLRGQPLAKLLTLGQRPEPDQCGVDCTPLLPFLSLPSLRNIYHYAGVMYLDNDTGLGSLYKPIGRNLESTEFCDFAASADSMKAMFGNANNLRVVKIGYRMKDEVCCEYAVRDLVDTLGEAAGHSLEVLSLTLGYDFALWEMYPAIRNLDSFTRLREVEFDTSLFYFWESPQNESPFHQLPCGFLPSEDAQAEVDSGHSLDEGQTEKDYSRDRGQTDGETIFNGGHLEEDPIPIRAQFKEDPIPDRRQTDEATGEGVDDNSSQASTEEDSDDDEESPEGCPRLSRLLYSSFATIEKITLRVPALQADMICLERLLRDIDLHSDHEIFPKLQSIKVYICDSDHWDHNIGGARNDLIGHAQAWLTEKGIDVEHFTAHPGERQWPAGDFWSRMTA</sequence>
<dbReference type="AlphaFoldDB" id="A0A0N0NRK0"/>
<dbReference type="RefSeq" id="XP_018004902.1">
    <property type="nucleotide sequence ID" value="XM_018142342.1"/>
</dbReference>
<dbReference type="GeneID" id="28734222"/>
<evidence type="ECO:0000256" key="1">
    <source>
        <dbReference type="SAM" id="MobiDB-lite"/>
    </source>
</evidence>
<evidence type="ECO:0000313" key="3">
    <source>
        <dbReference type="Proteomes" id="UP000038010"/>
    </source>
</evidence>
<protein>
    <recommendedName>
        <fullName evidence="4">F-box domain-containing protein</fullName>
    </recommendedName>
</protein>
<dbReference type="STRING" id="1664694.A0A0N0NRK0"/>
<dbReference type="EMBL" id="LFJN01000002">
    <property type="protein sequence ID" value="KPI44939.1"/>
    <property type="molecule type" value="Genomic_DNA"/>
</dbReference>
<keyword evidence="3" id="KW-1185">Reference proteome</keyword>
<name>A0A0N0NRK0_9EURO</name>
<evidence type="ECO:0000313" key="2">
    <source>
        <dbReference type="EMBL" id="KPI44939.1"/>
    </source>
</evidence>